<protein>
    <recommendedName>
        <fullName evidence="10">Choline transporter-like protein</fullName>
    </recommendedName>
</protein>
<feature type="region of interest" description="Disordered" evidence="6">
    <location>
        <begin position="224"/>
        <end position="248"/>
    </location>
</feature>
<feature type="region of interest" description="Disordered" evidence="6">
    <location>
        <begin position="123"/>
        <end position="200"/>
    </location>
</feature>
<dbReference type="InterPro" id="IPR007603">
    <property type="entry name" value="Choline_transptr-like"/>
</dbReference>
<dbReference type="VEuPathDB" id="FungiDB:GMDG_00009"/>
<feature type="transmembrane region" description="Helical" evidence="7">
    <location>
        <begin position="654"/>
        <end position="672"/>
    </location>
</feature>
<dbReference type="STRING" id="658429.L8FME1"/>
<dbReference type="Pfam" id="PF04515">
    <property type="entry name" value="Choline_transpo"/>
    <property type="match status" value="1"/>
</dbReference>
<dbReference type="Proteomes" id="UP000011064">
    <property type="component" value="Unassembled WGS sequence"/>
</dbReference>
<keyword evidence="5 7" id="KW-0472">Membrane</keyword>
<proteinExistence type="inferred from homology"/>
<organism evidence="8 9">
    <name type="scientific">Pseudogymnoascus destructans (strain ATCC MYA-4855 / 20631-21)</name>
    <name type="common">Bat white-nose syndrome fungus</name>
    <name type="synonym">Geomyces destructans</name>
    <dbReference type="NCBI Taxonomy" id="658429"/>
    <lineage>
        <taxon>Eukaryota</taxon>
        <taxon>Fungi</taxon>
        <taxon>Dikarya</taxon>
        <taxon>Ascomycota</taxon>
        <taxon>Pezizomycotina</taxon>
        <taxon>Leotiomycetes</taxon>
        <taxon>Thelebolales</taxon>
        <taxon>Thelebolaceae</taxon>
        <taxon>Pseudogymnoascus</taxon>
    </lineage>
</organism>
<evidence type="ECO:0000256" key="5">
    <source>
        <dbReference type="ARBA" id="ARBA00023136"/>
    </source>
</evidence>
<dbReference type="GO" id="GO:0005886">
    <property type="term" value="C:plasma membrane"/>
    <property type="evidence" value="ECO:0007669"/>
    <property type="project" value="TreeGrafter"/>
</dbReference>
<keyword evidence="3 7" id="KW-0812">Transmembrane</keyword>
<feature type="transmembrane region" description="Helical" evidence="7">
    <location>
        <begin position="441"/>
        <end position="466"/>
    </location>
</feature>
<dbReference type="EMBL" id="GL573169">
    <property type="protein sequence ID" value="ELR01633.1"/>
    <property type="molecule type" value="Genomic_DNA"/>
</dbReference>
<feature type="transmembrane region" description="Helical" evidence="7">
    <location>
        <begin position="364"/>
        <end position="384"/>
    </location>
</feature>
<dbReference type="PANTHER" id="PTHR12385">
    <property type="entry name" value="CHOLINE TRANSPORTER-LIKE (SLC FAMILY 44)"/>
    <property type="match status" value="1"/>
</dbReference>
<evidence type="ECO:0000256" key="4">
    <source>
        <dbReference type="ARBA" id="ARBA00022989"/>
    </source>
</evidence>
<dbReference type="PANTHER" id="PTHR12385:SF88">
    <property type="entry name" value="CHOLINE TRANSPORTER-LIKE PROTEIN CTL1"/>
    <property type="match status" value="1"/>
</dbReference>
<feature type="transmembrane region" description="Helical" evidence="7">
    <location>
        <begin position="291"/>
        <end position="314"/>
    </location>
</feature>
<evidence type="ECO:0000256" key="3">
    <source>
        <dbReference type="ARBA" id="ARBA00022692"/>
    </source>
</evidence>
<feature type="transmembrane region" description="Helical" evidence="7">
    <location>
        <begin position="478"/>
        <end position="502"/>
    </location>
</feature>
<feature type="compositionally biased region" description="Basic and acidic residues" evidence="6">
    <location>
        <begin position="163"/>
        <end position="200"/>
    </location>
</feature>
<dbReference type="HOGENOM" id="CLU_010891_0_0_1"/>
<accession>L8FME1</accession>
<evidence type="ECO:0000256" key="2">
    <source>
        <dbReference type="ARBA" id="ARBA00007168"/>
    </source>
</evidence>
<evidence type="ECO:0000256" key="7">
    <source>
        <dbReference type="SAM" id="Phobius"/>
    </source>
</evidence>
<feature type="transmembrane region" description="Helical" evidence="7">
    <location>
        <begin position="404"/>
        <end position="421"/>
    </location>
</feature>
<sequence>MFSEYASRFLAQSQSRISSFVQPPESDAGSVAPSRSRRSSRPLASTGHAYAGRSALGNPYQGGGGGQLSGFPFASRLSAAPDAPLFHSALDEFREEYDEEERERDLADFYALQRSRRVVGARMEESEETEREGGSTVEFSREEDMGVGRGRGIKSSWHGGRGSVRERGAEPETLREVPEGVRYEESQRRTNSDASSNERGHMVDIGLESAIDDNDPPDDLTCEAVDDSPPAFQQFRTPESGPGRMPDSKIFHGNRDLEAAMMDSTRPPSVVSTVPATMGPMAMAELPKHDVFWGSLYFIGLAALFSTFFLVFLHTSTPSSKVPLGDTIYTALRASSHLLAVDTVVAVIISLLWLALLRSFVRPLVYILVVAVPVILFSFSLYPLISSYKGVEHGTSIQDRAMRWLSFVPLFTAIIWSYTVFQGRHSLHKAVGILEFSSRILAANPALLTLGFATLAAVILWTWLWLAMFTRVFLGGHLVSSIFIIDFATWWLGAFFVLMYLWTLSVLSGLQRVATAATASQWYFHRNAAPAPSSRDIVLAGLTHASTTQFGTICLATLLALAIRLPVLLLPRRLLACASLFAYSLIPSPVASLTNPLTLTYAGIQSQPLAPSARALSHMTYLGLQGPTSTLAPRSFGARNQGNAPLLPYRLAKLLLHATRCIMAVSLGFGGWVATARQLEVAGSNGVRGSVYAYVVGMVAGFIGWGVLGAMEGVLAGIVDGAVVCWGIERGTVGGGGIVLRLGGCLGMGGRRRGSKMLPGFFGIVGRGEGQVSYAGREGSCILKSGAWRRRRHAYGIFVWR</sequence>
<comment type="subcellular location">
    <subcellularLocation>
        <location evidence="1">Membrane</location>
        <topology evidence="1">Multi-pass membrane protein</topology>
    </subcellularLocation>
</comment>
<dbReference type="GO" id="GO:0022857">
    <property type="term" value="F:transmembrane transporter activity"/>
    <property type="evidence" value="ECO:0007669"/>
    <property type="project" value="InterPro"/>
</dbReference>
<feature type="region of interest" description="Disordered" evidence="6">
    <location>
        <begin position="14"/>
        <end position="73"/>
    </location>
</feature>
<dbReference type="AlphaFoldDB" id="L8FME1"/>
<dbReference type="OrthoDB" id="420519at2759"/>
<feature type="transmembrane region" description="Helical" evidence="7">
    <location>
        <begin position="334"/>
        <end position="357"/>
    </location>
</feature>
<evidence type="ECO:0008006" key="10">
    <source>
        <dbReference type="Google" id="ProtNLM"/>
    </source>
</evidence>
<feature type="transmembrane region" description="Helical" evidence="7">
    <location>
        <begin position="692"/>
        <end position="711"/>
    </location>
</feature>
<evidence type="ECO:0000313" key="8">
    <source>
        <dbReference type="EMBL" id="ELR01633.1"/>
    </source>
</evidence>
<dbReference type="InParanoid" id="L8FME1"/>
<comment type="similarity">
    <text evidence="2">Belongs to the CTL (choline transporter-like) family.</text>
</comment>
<gene>
    <name evidence="8" type="ORF">GMDG_00009</name>
</gene>
<evidence type="ECO:0000256" key="6">
    <source>
        <dbReference type="SAM" id="MobiDB-lite"/>
    </source>
</evidence>
<reference evidence="9" key="1">
    <citation type="submission" date="2010-09" db="EMBL/GenBank/DDBJ databases">
        <title>The genome sequence of Geomyces destructans 20631-21.</title>
        <authorList>
            <consortium name="The Broad Institute Genome Sequencing Platform"/>
            <person name="Cuomo C.A."/>
            <person name="Blehert D.S."/>
            <person name="Lorch J.M."/>
            <person name="Young S.K."/>
            <person name="Zeng Q."/>
            <person name="Gargeya S."/>
            <person name="Fitzgerald M."/>
            <person name="Haas B."/>
            <person name="Abouelleil A."/>
            <person name="Alvarado L."/>
            <person name="Arachchi H.M."/>
            <person name="Berlin A."/>
            <person name="Brown A."/>
            <person name="Chapman S.B."/>
            <person name="Chen Z."/>
            <person name="Dunbar C."/>
            <person name="Freedman E."/>
            <person name="Gearin G."/>
            <person name="Gellesch M."/>
            <person name="Goldberg J."/>
            <person name="Griggs A."/>
            <person name="Gujja S."/>
            <person name="Heiman D."/>
            <person name="Howarth C."/>
            <person name="Larson L."/>
            <person name="Lui A."/>
            <person name="MacDonald P.J.P."/>
            <person name="Montmayeur A."/>
            <person name="Murphy C."/>
            <person name="Neiman D."/>
            <person name="Pearson M."/>
            <person name="Priest M."/>
            <person name="Roberts A."/>
            <person name="Saif S."/>
            <person name="Shea T."/>
            <person name="Shenoy N."/>
            <person name="Sisk P."/>
            <person name="Stolte C."/>
            <person name="Sykes S."/>
            <person name="Wortman J."/>
            <person name="Nusbaum C."/>
            <person name="Birren B."/>
        </authorList>
    </citation>
    <scope>NUCLEOTIDE SEQUENCE [LARGE SCALE GENOMIC DNA]</scope>
    <source>
        <strain evidence="9">ATCC MYA-4855 / 20631-21</strain>
    </source>
</reference>
<keyword evidence="9" id="KW-1185">Reference proteome</keyword>
<name>L8FME1_PSED2</name>
<evidence type="ECO:0000313" key="9">
    <source>
        <dbReference type="Proteomes" id="UP000011064"/>
    </source>
</evidence>
<evidence type="ECO:0000256" key="1">
    <source>
        <dbReference type="ARBA" id="ARBA00004141"/>
    </source>
</evidence>
<keyword evidence="4 7" id="KW-1133">Transmembrane helix</keyword>